<dbReference type="Gene3D" id="3.90.1200.10">
    <property type="match status" value="1"/>
</dbReference>
<dbReference type="Proteomes" id="UP000430692">
    <property type="component" value="Unassembled WGS sequence"/>
</dbReference>
<dbReference type="InterPro" id="IPR002575">
    <property type="entry name" value="Aminoglycoside_PTrfase"/>
</dbReference>
<dbReference type="InterPro" id="IPR011009">
    <property type="entry name" value="Kinase-like_dom_sf"/>
</dbReference>
<dbReference type="EMBL" id="WUUL01000010">
    <property type="protein sequence ID" value="MXQ54961.1"/>
    <property type="molecule type" value="Genomic_DNA"/>
</dbReference>
<evidence type="ECO:0000259" key="1">
    <source>
        <dbReference type="Pfam" id="PF01636"/>
    </source>
</evidence>
<evidence type="ECO:0000313" key="2">
    <source>
        <dbReference type="EMBL" id="MXQ54961.1"/>
    </source>
</evidence>
<accession>A0A6I4VWI6</accession>
<dbReference type="GO" id="GO:0016740">
    <property type="term" value="F:transferase activity"/>
    <property type="evidence" value="ECO:0007669"/>
    <property type="project" value="UniProtKB-KW"/>
</dbReference>
<name>A0A6I4VWI6_9BACL</name>
<reference evidence="2 3" key="1">
    <citation type="submission" date="2019-12" db="EMBL/GenBank/DDBJ databases">
        <title>Whole-genome analyses of novel actinobacteria.</title>
        <authorList>
            <person name="Sahin N."/>
            <person name="Saygin H."/>
        </authorList>
    </citation>
    <scope>NUCLEOTIDE SEQUENCE [LARGE SCALE GENOMIC DNA]</scope>
    <source>
        <strain evidence="2 3">KC615</strain>
    </source>
</reference>
<organism evidence="2 3">
    <name type="scientific">Shimazuella alba</name>
    <dbReference type="NCBI Taxonomy" id="2690964"/>
    <lineage>
        <taxon>Bacteria</taxon>
        <taxon>Bacillati</taxon>
        <taxon>Bacillota</taxon>
        <taxon>Bacilli</taxon>
        <taxon>Bacillales</taxon>
        <taxon>Thermoactinomycetaceae</taxon>
        <taxon>Shimazuella</taxon>
    </lineage>
</organism>
<sequence>MLEKKPYWADVPAMLQYEIEQMMGSRIVKADRVFGGFGPSATFRLYMEDGRTIFAKGAGKGSTSYNWESVSSEEYIYETVNCIKPFAPVYLGSMKTSEWHLIFLEDVSKDREVPPWTENLAKQAMHGIANFHISGLDEREKVTTIDITEYNENWKSLKENEAKRECFFALYGDKKSEAEFWFWEVIDQLMDAEGDVLASDQPWGLIHFDLRADNMRFRDGRLILFDWSLMCYGPLILDATFFFPSVKGQGGPTAKVLMREYQKVLKKINITFPHFCIDAAAAFTAGYFASRAGKEQKPLLPRIRELQRMQLGPALEWMTIRMNLPQSPCIKF</sequence>
<dbReference type="SUPFAM" id="SSF56112">
    <property type="entry name" value="Protein kinase-like (PK-like)"/>
    <property type="match status" value="1"/>
</dbReference>
<dbReference type="RefSeq" id="WP_160802313.1">
    <property type="nucleotide sequence ID" value="NZ_WUUL01000010.1"/>
</dbReference>
<keyword evidence="3" id="KW-1185">Reference proteome</keyword>
<keyword evidence="2" id="KW-0808">Transferase</keyword>
<feature type="domain" description="Aminoglycoside phosphotransferase" evidence="1">
    <location>
        <begin position="178"/>
        <end position="243"/>
    </location>
</feature>
<evidence type="ECO:0000313" key="3">
    <source>
        <dbReference type="Proteomes" id="UP000430692"/>
    </source>
</evidence>
<comment type="caution">
    <text evidence="2">The sequence shown here is derived from an EMBL/GenBank/DDBJ whole genome shotgun (WGS) entry which is preliminary data.</text>
</comment>
<protein>
    <submittedName>
        <fullName evidence="2">Phosphotransferase</fullName>
    </submittedName>
</protein>
<proteinExistence type="predicted"/>
<dbReference type="AlphaFoldDB" id="A0A6I4VWI6"/>
<dbReference type="Pfam" id="PF01636">
    <property type="entry name" value="APH"/>
    <property type="match status" value="1"/>
</dbReference>
<gene>
    <name evidence="2" type="ORF">GSM42_14790</name>
</gene>